<comment type="caution">
    <text evidence="1">The sequence shown here is derived from an EMBL/GenBank/DDBJ whole genome shotgun (WGS) entry which is preliminary data.</text>
</comment>
<dbReference type="Gene3D" id="2.40.30.80">
    <property type="entry name" value="YkvR-like"/>
    <property type="match status" value="1"/>
</dbReference>
<dbReference type="SUPFAM" id="SSF159173">
    <property type="entry name" value="YkvR-like"/>
    <property type="match status" value="1"/>
</dbReference>
<proteinExistence type="predicted"/>
<dbReference type="AlphaFoldDB" id="A0A0B0IF59"/>
<dbReference type="eggNOG" id="ENOG5032ZH2">
    <property type="taxonomic scope" value="Bacteria"/>
</dbReference>
<dbReference type="InterPro" id="IPR023105">
    <property type="entry name" value="YkvR-like_sf"/>
</dbReference>
<dbReference type="STRING" id="333138.LQ50_12685"/>
<dbReference type="EMBL" id="JRJU01000014">
    <property type="protein sequence ID" value="KHF39910.1"/>
    <property type="molecule type" value="Genomic_DNA"/>
</dbReference>
<evidence type="ECO:0000313" key="2">
    <source>
        <dbReference type="Proteomes" id="UP000030832"/>
    </source>
</evidence>
<dbReference type="Proteomes" id="UP000030832">
    <property type="component" value="Unassembled WGS sequence"/>
</dbReference>
<dbReference type="InterPro" id="IPR021596">
    <property type="entry name" value="DUF3219"/>
</dbReference>
<organism evidence="1 2">
    <name type="scientific">Halalkalibacter okhensis</name>
    <dbReference type="NCBI Taxonomy" id="333138"/>
    <lineage>
        <taxon>Bacteria</taxon>
        <taxon>Bacillati</taxon>
        <taxon>Bacillota</taxon>
        <taxon>Bacilli</taxon>
        <taxon>Bacillales</taxon>
        <taxon>Bacillaceae</taxon>
        <taxon>Halalkalibacter</taxon>
    </lineage>
</organism>
<gene>
    <name evidence="1" type="ORF">LQ50_12685</name>
</gene>
<keyword evidence="2" id="KW-1185">Reference proteome</keyword>
<accession>A0A0B0IF59</accession>
<evidence type="ECO:0000313" key="1">
    <source>
        <dbReference type="EMBL" id="KHF39910.1"/>
    </source>
</evidence>
<dbReference type="Pfam" id="PF11514">
    <property type="entry name" value="DUF3219"/>
    <property type="match status" value="1"/>
</dbReference>
<dbReference type="RefSeq" id="WP_034629420.1">
    <property type="nucleotide sequence ID" value="NZ_JRJU01000014.1"/>
</dbReference>
<reference evidence="1 2" key="1">
    <citation type="submission" date="2014-09" db="EMBL/GenBank/DDBJ databases">
        <title>Genome sequencing and annotation of Bacillus Okhensis strain Kh10-101T.</title>
        <authorList>
            <person name="Prakash J.S."/>
        </authorList>
    </citation>
    <scope>NUCLEOTIDE SEQUENCE [LARGE SCALE GENOMIC DNA]</scope>
    <source>
        <strain evidence="2">Kh10-101T</strain>
    </source>
</reference>
<protein>
    <submittedName>
        <fullName evidence="1">Uncharacterized protein</fullName>
    </submittedName>
</protein>
<name>A0A0B0IF59_9BACI</name>
<sequence>MVTEVILNGVSIPVISFNVESLESTTDKSLLKITFDFKVKSGEEYHKITTLLYKMNFDVKVPKEEIEFKGTIHNYSTSFTNLYEKIMLGCFTLN</sequence>